<evidence type="ECO:0000313" key="1">
    <source>
        <dbReference type="EMBL" id="KAK9873096.1"/>
    </source>
</evidence>
<accession>A0AAW1TY32</accession>
<evidence type="ECO:0000313" key="2">
    <source>
        <dbReference type="Proteomes" id="UP001431783"/>
    </source>
</evidence>
<dbReference type="Proteomes" id="UP001431783">
    <property type="component" value="Unassembled WGS sequence"/>
</dbReference>
<organism evidence="1 2">
    <name type="scientific">Henosepilachna vigintioctopunctata</name>
    <dbReference type="NCBI Taxonomy" id="420089"/>
    <lineage>
        <taxon>Eukaryota</taxon>
        <taxon>Metazoa</taxon>
        <taxon>Ecdysozoa</taxon>
        <taxon>Arthropoda</taxon>
        <taxon>Hexapoda</taxon>
        <taxon>Insecta</taxon>
        <taxon>Pterygota</taxon>
        <taxon>Neoptera</taxon>
        <taxon>Endopterygota</taxon>
        <taxon>Coleoptera</taxon>
        <taxon>Polyphaga</taxon>
        <taxon>Cucujiformia</taxon>
        <taxon>Coccinelloidea</taxon>
        <taxon>Coccinellidae</taxon>
        <taxon>Epilachninae</taxon>
        <taxon>Epilachnini</taxon>
        <taxon>Henosepilachna</taxon>
    </lineage>
</organism>
<dbReference type="AlphaFoldDB" id="A0AAW1TY32"/>
<proteinExistence type="predicted"/>
<sequence length="98" mass="11542">MYTYALTSISTQDNKTWAIPDDSQTVELHKELMKTLAFAKVKNSLKKRHQVRTVWMTMTPEVLKMYVDEDGNMQFGNQFLEEIQDTEYSKRTEEQSTL</sequence>
<gene>
    <name evidence="1" type="ORF">WA026_020825</name>
</gene>
<dbReference type="EMBL" id="JARQZJ010000015">
    <property type="protein sequence ID" value="KAK9873096.1"/>
    <property type="molecule type" value="Genomic_DNA"/>
</dbReference>
<name>A0AAW1TY32_9CUCU</name>
<keyword evidence="2" id="KW-1185">Reference proteome</keyword>
<reference evidence="1 2" key="1">
    <citation type="submission" date="2023-03" db="EMBL/GenBank/DDBJ databases">
        <title>Genome insight into feeding habits of ladybird beetles.</title>
        <authorList>
            <person name="Li H.-S."/>
            <person name="Huang Y.-H."/>
            <person name="Pang H."/>
        </authorList>
    </citation>
    <scope>NUCLEOTIDE SEQUENCE [LARGE SCALE GENOMIC DNA]</scope>
    <source>
        <strain evidence="1">SYSU_2023b</strain>
        <tissue evidence="1">Whole body</tissue>
    </source>
</reference>
<comment type="caution">
    <text evidence="1">The sequence shown here is derived from an EMBL/GenBank/DDBJ whole genome shotgun (WGS) entry which is preliminary data.</text>
</comment>
<protein>
    <submittedName>
        <fullName evidence="1">Uncharacterized protein</fullName>
    </submittedName>
</protein>